<dbReference type="Pfam" id="PF09388">
    <property type="entry name" value="SpoOE-like"/>
    <property type="match status" value="1"/>
</dbReference>
<dbReference type="GO" id="GO:0046983">
    <property type="term" value="F:protein dimerization activity"/>
    <property type="evidence" value="ECO:0007669"/>
    <property type="project" value="InterPro"/>
</dbReference>
<protein>
    <submittedName>
        <fullName evidence="1">Spo0E like sporulation regulatory protein</fullName>
    </submittedName>
</protein>
<name>A0A1M5NLP1_9BACI</name>
<gene>
    <name evidence="1" type="ORF">SAMN05421807_102270</name>
</gene>
<sequence length="97" mass="11416">MLRALALNYAIIQQRSTATSERVCYEYTTKKGGNSLSTMNTTDELLKRIEYLRYRMAEVALEKGFTNLEAIELSQELDELLNKYDIERQIQSRHMKY</sequence>
<dbReference type="InterPro" id="IPR018540">
    <property type="entry name" value="Spo0E-like"/>
</dbReference>
<evidence type="ECO:0000313" key="1">
    <source>
        <dbReference type="EMBL" id="SHG90387.1"/>
    </source>
</evidence>
<accession>A0A1M5NLP1</accession>
<dbReference type="EMBL" id="FQXD01000002">
    <property type="protein sequence ID" value="SHG90387.1"/>
    <property type="molecule type" value="Genomic_DNA"/>
</dbReference>
<dbReference type="InterPro" id="IPR037208">
    <property type="entry name" value="Spo0E-like_sf"/>
</dbReference>
<reference evidence="2" key="1">
    <citation type="submission" date="2016-11" db="EMBL/GenBank/DDBJ databases">
        <authorList>
            <person name="Varghese N."/>
            <person name="Submissions S."/>
        </authorList>
    </citation>
    <scope>NUCLEOTIDE SEQUENCE [LARGE SCALE GENOMIC DNA]</scope>
    <source>
        <strain evidence="2">CGMCC 1.6496</strain>
    </source>
</reference>
<dbReference type="SUPFAM" id="SSF140500">
    <property type="entry name" value="BAS1536-like"/>
    <property type="match status" value="1"/>
</dbReference>
<proteinExistence type="predicted"/>
<evidence type="ECO:0000313" key="2">
    <source>
        <dbReference type="Proteomes" id="UP000184079"/>
    </source>
</evidence>
<dbReference type="Proteomes" id="UP000184079">
    <property type="component" value="Unassembled WGS sequence"/>
</dbReference>
<dbReference type="AlphaFoldDB" id="A0A1M5NLP1"/>
<keyword evidence="2" id="KW-1185">Reference proteome</keyword>
<dbReference type="GO" id="GO:0043937">
    <property type="term" value="P:regulation of sporulation"/>
    <property type="evidence" value="ECO:0007669"/>
    <property type="project" value="InterPro"/>
</dbReference>
<dbReference type="Gene3D" id="4.10.280.10">
    <property type="entry name" value="Helix-loop-helix DNA-binding domain"/>
    <property type="match status" value="1"/>
</dbReference>
<organism evidence="1 2">
    <name type="scientific">Virgibacillus chiguensis</name>
    <dbReference type="NCBI Taxonomy" id="411959"/>
    <lineage>
        <taxon>Bacteria</taxon>
        <taxon>Bacillati</taxon>
        <taxon>Bacillota</taxon>
        <taxon>Bacilli</taxon>
        <taxon>Bacillales</taxon>
        <taxon>Bacillaceae</taxon>
        <taxon>Virgibacillus</taxon>
    </lineage>
</organism>
<dbReference type="InterPro" id="IPR036638">
    <property type="entry name" value="HLH_DNA-bd_sf"/>
</dbReference>